<feature type="region of interest" description="Disordered" evidence="1">
    <location>
        <begin position="32"/>
        <end position="56"/>
    </location>
</feature>
<evidence type="ECO:0000313" key="4">
    <source>
        <dbReference type="Proteomes" id="UP000035932"/>
    </source>
</evidence>
<proteinExistence type="predicted"/>
<feature type="compositionally biased region" description="Basic and acidic residues" evidence="1">
    <location>
        <begin position="47"/>
        <end position="56"/>
    </location>
</feature>
<dbReference type="RefSeq" id="WP_048479667.1">
    <property type="nucleotide sequence ID" value="NZ_JBIRUD010000001.1"/>
</dbReference>
<feature type="signal peptide" evidence="2">
    <location>
        <begin position="1"/>
        <end position="34"/>
    </location>
</feature>
<dbReference type="OrthoDB" id="4322248at2"/>
<evidence type="ECO:0000313" key="3">
    <source>
        <dbReference type="EMBL" id="KMO94559.1"/>
    </source>
</evidence>
<gene>
    <name evidence="3" type="ORF">ACS04_28535</name>
</gene>
<feature type="chain" id="PRO_5005284442" description="Lipoprotein" evidence="2">
    <location>
        <begin position="35"/>
        <end position="132"/>
    </location>
</feature>
<comment type="caution">
    <text evidence="3">The sequence shown here is derived from an EMBL/GenBank/DDBJ whole genome shotgun (WGS) entry which is preliminary data.</text>
</comment>
<dbReference type="AlphaFoldDB" id="A0A0J6XHC6"/>
<keyword evidence="4" id="KW-1185">Reference proteome</keyword>
<protein>
    <recommendedName>
        <fullName evidence="5">Lipoprotein</fullName>
    </recommendedName>
</protein>
<name>A0A0J6XHC6_9ACTN</name>
<evidence type="ECO:0008006" key="5">
    <source>
        <dbReference type="Google" id="ProtNLM"/>
    </source>
</evidence>
<evidence type="ECO:0000256" key="2">
    <source>
        <dbReference type="SAM" id="SignalP"/>
    </source>
</evidence>
<dbReference type="EMBL" id="LFML01000126">
    <property type="protein sequence ID" value="KMO94559.1"/>
    <property type="molecule type" value="Genomic_DNA"/>
</dbReference>
<dbReference type="Proteomes" id="UP000035932">
    <property type="component" value="Unassembled WGS sequence"/>
</dbReference>
<accession>A0A0J6XHC6</accession>
<keyword evidence="2" id="KW-0732">Signal</keyword>
<dbReference type="PATRIC" id="fig|66430.4.peg.1365"/>
<dbReference type="STRING" id="66430.ACS04_28535"/>
<sequence>MSALVNARRLVLGAASAVLLAGASVLGVSATAHATPAPSAVTSTVTGDRDHRHDGWDRHERCDGGRGQWANKWVKGHWEWKWDQGAWHDGYEDHHGNWHDGWWGQGHWKPHWAPGRDASHWVPGHWNCHDKR</sequence>
<evidence type="ECO:0000256" key="1">
    <source>
        <dbReference type="SAM" id="MobiDB-lite"/>
    </source>
</evidence>
<organism evidence="3 4">
    <name type="scientific">Streptomyces roseus</name>
    <dbReference type="NCBI Taxonomy" id="66430"/>
    <lineage>
        <taxon>Bacteria</taxon>
        <taxon>Bacillati</taxon>
        <taxon>Actinomycetota</taxon>
        <taxon>Actinomycetes</taxon>
        <taxon>Kitasatosporales</taxon>
        <taxon>Streptomycetaceae</taxon>
        <taxon>Streptomyces</taxon>
    </lineage>
</organism>
<feature type="compositionally biased region" description="Low complexity" evidence="1">
    <location>
        <begin position="32"/>
        <end position="46"/>
    </location>
</feature>
<reference evidence="3 4" key="1">
    <citation type="submission" date="2015-06" db="EMBL/GenBank/DDBJ databases">
        <title>Recapitulation of the evolution of biosynthetic gene clusters reveals hidden chemical diversity on bacterial genomes.</title>
        <authorList>
            <person name="Cruz-Morales P."/>
            <person name="Martinez-Guerrero C."/>
            <person name="Morales-Escalante M.A."/>
            <person name="Yanez-Guerra L.A."/>
            <person name="Kopp J.F."/>
            <person name="Feldmann J."/>
            <person name="Ramos-Aboites H.E."/>
            <person name="Barona-Gomez F."/>
        </authorList>
    </citation>
    <scope>NUCLEOTIDE SEQUENCE [LARGE SCALE GENOMIC DNA]</scope>
    <source>
        <strain evidence="3 4">ATCC 31245</strain>
    </source>
</reference>